<reference evidence="2 3" key="1">
    <citation type="submission" date="2012-09" db="EMBL/GenBank/DDBJ databases">
        <title>Genome Sequence of alkane-degrading Bacterium Alcanivorax sp. 521-1.</title>
        <authorList>
            <person name="Lai Q."/>
            <person name="Shao Z."/>
        </authorList>
    </citation>
    <scope>NUCLEOTIDE SEQUENCE [LARGE SCALE GENOMIC DNA]</scope>
    <source>
        <strain evidence="2 3">521-1</strain>
    </source>
</reference>
<dbReference type="InterPro" id="IPR052171">
    <property type="entry name" value="NHEJ_LigD"/>
</dbReference>
<accession>A0ABS0AMP5</accession>
<dbReference type="RefSeq" id="WP_194863839.1">
    <property type="nucleotide sequence ID" value="NZ_ARXX01000002.1"/>
</dbReference>
<name>A0ABS0AMP5_9GAMM</name>
<dbReference type="CDD" id="cd04861">
    <property type="entry name" value="LigD_Pol_like"/>
    <property type="match status" value="1"/>
</dbReference>
<protein>
    <recommendedName>
        <fullName evidence="1">DNA ligase D polymerase domain-containing protein</fullName>
    </recommendedName>
</protein>
<dbReference type="PANTHER" id="PTHR42705">
    <property type="entry name" value="BIFUNCTIONAL NON-HOMOLOGOUS END JOINING PROTEIN LIGD"/>
    <property type="match status" value="1"/>
</dbReference>
<comment type="caution">
    <text evidence="2">The sequence shown here is derived from an EMBL/GenBank/DDBJ whole genome shotgun (WGS) entry which is preliminary data.</text>
</comment>
<gene>
    <name evidence="2" type="ORF">Y5W_00171</name>
</gene>
<feature type="domain" description="DNA ligase D polymerase" evidence="1">
    <location>
        <begin position="29"/>
        <end position="283"/>
    </location>
</feature>
<dbReference type="EMBL" id="ARXX01000002">
    <property type="protein sequence ID" value="MBF5054877.1"/>
    <property type="molecule type" value="Genomic_DNA"/>
</dbReference>
<sequence>MTDATLDVDGRAVPFSHPDKVLFPDDGLTKTDLADYYRRVAPVMLPHLAERPLTLHRFPDGIGADGFYQQNRSDHFPDWLPGRRLDHGGDTGEVHHILCQRPADLVYLAGQGTLTLHAWLSHADRPRRPDQLVFDLDPPGDDFEPVRQAARQVRDALRQAGLTPFLKTTGSRGLHVVAPLKPVADFDWVRRACRRLSDHLAARHPDQLTTEQRKNKRRGRLYLDIQRNAFGQTAVAPYAVRARPGAPVATPLDWHELDDPALGPRRYTLGNLFRRLGQKDDPWAGMARHAADPAVLENALEEWDQG</sequence>
<organism evidence="2 3">
    <name type="scientific">Alloalcanivorax profundimaris</name>
    <dbReference type="NCBI Taxonomy" id="2735259"/>
    <lineage>
        <taxon>Bacteria</taxon>
        <taxon>Pseudomonadati</taxon>
        <taxon>Pseudomonadota</taxon>
        <taxon>Gammaproteobacteria</taxon>
        <taxon>Oceanospirillales</taxon>
        <taxon>Alcanivoracaceae</taxon>
        <taxon>Alloalcanivorax</taxon>
    </lineage>
</organism>
<dbReference type="InterPro" id="IPR014145">
    <property type="entry name" value="LigD_pol_dom"/>
</dbReference>
<proteinExistence type="predicted"/>
<dbReference type="NCBIfam" id="TIGR02778">
    <property type="entry name" value="ligD_pol"/>
    <property type="match status" value="1"/>
</dbReference>
<keyword evidence="3" id="KW-1185">Reference proteome</keyword>
<dbReference type="Pfam" id="PF21686">
    <property type="entry name" value="LigD_Prim-Pol"/>
    <property type="match status" value="1"/>
</dbReference>
<evidence type="ECO:0000259" key="1">
    <source>
        <dbReference type="Pfam" id="PF21686"/>
    </source>
</evidence>
<evidence type="ECO:0000313" key="2">
    <source>
        <dbReference type="EMBL" id="MBF5054877.1"/>
    </source>
</evidence>
<dbReference type="Gene3D" id="3.90.920.10">
    <property type="entry name" value="DNA primase, PRIM domain"/>
    <property type="match status" value="1"/>
</dbReference>
<dbReference type="PANTHER" id="PTHR42705:SF2">
    <property type="entry name" value="BIFUNCTIONAL NON-HOMOLOGOUS END JOINING PROTEIN LIGD"/>
    <property type="match status" value="1"/>
</dbReference>
<evidence type="ECO:0000313" key="3">
    <source>
        <dbReference type="Proteomes" id="UP000662703"/>
    </source>
</evidence>
<dbReference type="Proteomes" id="UP000662703">
    <property type="component" value="Unassembled WGS sequence"/>
</dbReference>